<feature type="active site" description="For GATase activity" evidence="9">
    <location>
        <position position="2"/>
    </location>
</feature>
<dbReference type="InterPro" id="IPR014729">
    <property type="entry name" value="Rossmann-like_a/b/a_fold"/>
</dbReference>
<name>A0AAU8HS82_9FIRM</name>
<dbReference type="GO" id="GO:0004066">
    <property type="term" value="F:asparagine synthase (glutamine-hydrolyzing) activity"/>
    <property type="evidence" value="ECO:0007669"/>
    <property type="project" value="UniProtKB-EC"/>
</dbReference>
<comment type="pathway">
    <text evidence="1">Amino-acid biosynthesis; L-asparagine biosynthesis; L-asparagine from L-aspartate (L-Gln route): step 1/1.</text>
</comment>
<sequence>MCGINGLYFYNLRGKEAESLLRNMANTMIHRGPDDEGFFLNQRVGLSFRRLSIIDTTGASQPLTNERGNIKLVCNGEIYNYKELRKELSNKGHKFFTQGDAEVIIHLYEEHGKDLVNHLRGMFSFVLYDIEKDKIIACRDHFGIKPLYYTLNQDRFACSSELKSLLLTMPQKELDKESLSYYLTYQYVPLEKTMIKDVFKLLPGHRLIIDKNGITKEKYWSAEFSPKDKPVEQYKDEISHVIAQSVKVHMQSDVPIGAFLSSGVDSTAIAALMRQIKKINTFSVGFEGSQNECVYSSKTSKVLDTEHHKWIISEQEYFQSINDYIWFIDDPVADPSAIALYLVSKLASKHVKVVLSGEGADEFFAGYGIYKEPLALKRFDFVPKGIKKGLNRAIKPLFKFHGKNYLLRGTTELSNRFVGNAKIFVDDVKDVLIDPPSTYASPFELTKPFYETSSHLDPVKQMQTIDINFWLPGNILTKADKMSMANSIELRVPFLDIEVFKVASQIPTSHSINPNTTKAILRDALKNVVPEHIINRPKLGFPVPLAHWLRGKRGEHCISVIKSSGLEKVINLNYVQKLYNDHLSGKANNARKIWTLYILAMWHKKFLL</sequence>
<comment type="similarity">
    <text evidence="2">Belongs to the asparagine synthetase family.</text>
</comment>
<reference evidence="13" key="1">
    <citation type="journal article" date="2018" name="Antonie Van Leeuwenhoek">
        <title>Proteinivorax hydrogeniformans sp. nov., an anaerobic, haloalkaliphilic bacterium fermenting proteinaceous compounds with high hydrogen production.</title>
        <authorList>
            <person name="Boltyanskaya Y."/>
            <person name="Detkova E."/>
            <person name="Pimenov N."/>
            <person name="Kevbrin V."/>
        </authorList>
    </citation>
    <scope>NUCLEOTIDE SEQUENCE</scope>
    <source>
        <strain evidence="13">Z-710</strain>
    </source>
</reference>
<dbReference type="SUPFAM" id="SSF52402">
    <property type="entry name" value="Adenine nucleotide alpha hydrolases-like"/>
    <property type="match status" value="1"/>
</dbReference>
<dbReference type="InterPro" id="IPR033738">
    <property type="entry name" value="AsnB_N"/>
</dbReference>
<proteinExistence type="inferred from homology"/>
<keyword evidence="6 9" id="KW-0061">Asparagine biosynthesis</keyword>
<dbReference type="PIRSF" id="PIRSF001589">
    <property type="entry name" value="Asn_synthetase_glu-h"/>
    <property type="match status" value="1"/>
</dbReference>
<accession>A0AAU8HS82</accession>
<evidence type="ECO:0000313" key="13">
    <source>
        <dbReference type="EMBL" id="XCI27982.1"/>
    </source>
</evidence>
<dbReference type="GO" id="GO:0005524">
    <property type="term" value="F:ATP binding"/>
    <property type="evidence" value="ECO:0007669"/>
    <property type="project" value="UniProtKB-KW"/>
</dbReference>
<feature type="binding site" evidence="10">
    <location>
        <begin position="356"/>
        <end position="357"/>
    </location>
    <ligand>
        <name>ATP</name>
        <dbReference type="ChEBI" id="CHEBI:30616"/>
    </ligand>
</feature>
<reference evidence="13" key="2">
    <citation type="submission" date="2024-06" db="EMBL/GenBank/DDBJ databases">
        <authorList>
            <person name="Petrova K.O."/>
            <person name="Toshchakov S.V."/>
            <person name="Boltjanskaja Y.V."/>
            <person name="Kevbrin V.V."/>
        </authorList>
    </citation>
    <scope>NUCLEOTIDE SEQUENCE</scope>
    <source>
        <strain evidence="13">Z-710</strain>
    </source>
</reference>
<feature type="binding site" evidence="10">
    <location>
        <position position="284"/>
    </location>
    <ligand>
        <name>ATP</name>
        <dbReference type="ChEBI" id="CHEBI:30616"/>
    </ligand>
</feature>
<evidence type="ECO:0000259" key="12">
    <source>
        <dbReference type="PROSITE" id="PS51278"/>
    </source>
</evidence>
<evidence type="ECO:0000256" key="9">
    <source>
        <dbReference type="PIRSR" id="PIRSR001589-1"/>
    </source>
</evidence>
<dbReference type="InterPro" id="IPR001962">
    <property type="entry name" value="Asn_synthase"/>
</dbReference>
<comment type="catalytic activity">
    <reaction evidence="8">
        <text>L-aspartate + L-glutamine + ATP + H2O = L-asparagine + L-glutamate + AMP + diphosphate + H(+)</text>
        <dbReference type="Rhea" id="RHEA:12228"/>
        <dbReference type="ChEBI" id="CHEBI:15377"/>
        <dbReference type="ChEBI" id="CHEBI:15378"/>
        <dbReference type="ChEBI" id="CHEBI:29985"/>
        <dbReference type="ChEBI" id="CHEBI:29991"/>
        <dbReference type="ChEBI" id="CHEBI:30616"/>
        <dbReference type="ChEBI" id="CHEBI:33019"/>
        <dbReference type="ChEBI" id="CHEBI:58048"/>
        <dbReference type="ChEBI" id="CHEBI:58359"/>
        <dbReference type="ChEBI" id="CHEBI:456215"/>
        <dbReference type="EC" id="6.3.5.4"/>
    </reaction>
</comment>
<organism evidence="13">
    <name type="scientific">Proteinivorax hydrogeniformans</name>
    <dbReference type="NCBI Taxonomy" id="1826727"/>
    <lineage>
        <taxon>Bacteria</taxon>
        <taxon>Bacillati</taxon>
        <taxon>Bacillota</taxon>
        <taxon>Clostridia</taxon>
        <taxon>Eubacteriales</taxon>
        <taxon>Proteinivoracaceae</taxon>
        <taxon>Proteinivorax</taxon>
    </lineage>
</organism>
<dbReference type="GO" id="GO:0006529">
    <property type="term" value="P:asparagine biosynthetic process"/>
    <property type="evidence" value="ECO:0007669"/>
    <property type="project" value="UniProtKB-KW"/>
</dbReference>
<dbReference type="Pfam" id="PF00733">
    <property type="entry name" value="Asn_synthase"/>
    <property type="match status" value="1"/>
</dbReference>
<protein>
    <recommendedName>
        <fullName evidence="3">asparagine synthase (glutamine-hydrolyzing)</fullName>
        <ecNumber evidence="3">6.3.5.4</ecNumber>
    </recommendedName>
</protein>
<dbReference type="Pfam" id="PF13537">
    <property type="entry name" value="GATase_7"/>
    <property type="match status" value="1"/>
</dbReference>
<evidence type="ECO:0000256" key="2">
    <source>
        <dbReference type="ARBA" id="ARBA00005752"/>
    </source>
</evidence>
<dbReference type="PANTHER" id="PTHR43284">
    <property type="entry name" value="ASPARAGINE SYNTHETASE (GLUTAMINE-HYDROLYZING)"/>
    <property type="match status" value="1"/>
</dbReference>
<dbReference type="InterPro" id="IPR051786">
    <property type="entry name" value="ASN_synthetase/amidase"/>
</dbReference>
<dbReference type="Gene3D" id="3.40.50.620">
    <property type="entry name" value="HUPs"/>
    <property type="match status" value="1"/>
</dbReference>
<dbReference type="GO" id="GO:0005829">
    <property type="term" value="C:cytosol"/>
    <property type="evidence" value="ECO:0007669"/>
    <property type="project" value="TreeGrafter"/>
</dbReference>
<dbReference type="NCBIfam" id="TIGR01536">
    <property type="entry name" value="asn_synth_AEB"/>
    <property type="match status" value="1"/>
</dbReference>
<dbReference type="PANTHER" id="PTHR43284:SF1">
    <property type="entry name" value="ASPARAGINE SYNTHETASE"/>
    <property type="match status" value="1"/>
</dbReference>
<evidence type="ECO:0000256" key="3">
    <source>
        <dbReference type="ARBA" id="ARBA00012737"/>
    </source>
</evidence>
<gene>
    <name evidence="13" type="primary">asnB</name>
    <name evidence="13" type="ORF">PRVXH_001914</name>
</gene>
<dbReference type="EMBL" id="CP159485">
    <property type="protein sequence ID" value="XCI27982.1"/>
    <property type="molecule type" value="Genomic_DNA"/>
</dbReference>
<dbReference type="AlphaFoldDB" id="A0AAU8HS82"/>
<evidence type="ECO:0000256" key="8">
    <source>
        <dbReference type="ARBA" id="ARBA00048741"/>
    </source>
</evidence>
<evidence type="ECO:0000256" key="5">
    <source>
        <dbReference type="ARBA" id="ARBA00022840"/>
    </source>
</evidence>
<keyword evidence="13" id="KW-0436">Ligase</keyword>
<feature type="binding site" evidence="10">
    <location>
        <position position="100"/>
    </location>
    <ligand>
        <name>L-glutamine</name>
        <dbReference type="ChEBI" id="CHEBI:58359"/>
    </ligand>
</feature>
<keyword evidence="4 10" id="KW-0547">Nucleotide-binding</keyword>
<dbReference type="PROSITE" id="PS51278">
    <property type="entry name" value="GATASE_TYPE_2"/>
    <property type="match status" value="1"/>
</dbReference>
<dbReference type="InterPro" id="IPR017932">
    <property type="entry name" value="GATase_2_dom"/>
</dbReference>
<dbReference type="InterPro" id="IPR006426">
    <property type="entry name" value="Asn_synth_AEB"/>
</dbReference>
<dbReference type="CDD" id="cd00712">
    <property type="entry name" value="AsnB"/>
    <property type="match status" value="1"/>
</dbReference>
<dbReference type="CDD" id="cd01991">
    <property type="entry name" value="Asn_synthase_B_C"/>
    <property type="match status" value="1"/>
</dbReference>
<evidence type="ECO:0000256" key="6">
    <source>
        <dbReference type="ARBA" id="ARBA00022888"/>
    </source>
</evidence>
<evidence type="ECO:0000256" key="7">
    <source>
        <dbReference type="ARBA" id="ARBA00022962"/>
    </source>
</evidence>
<dbReference type="InterPro" id="IPR029055">
    <property type="entry name" value="Ntn_hydrolases_N"/>
</dbReference>
<feature type="domain" description="Glutamine amidotransferase type-2" evidence="12">
    <location>
        <begin position="2"/>
        <end position="212"/>
    </location>
</feature>
<dbReference type="SUPFAM" id="SSF56235">
    <property type="entry name" value="N-terminal nucleophile aminohydrolases (Ntn hydrolases)"/>
    <property type="match status" value="1"/>
</dbReference>
<keyword evidence="5 10" id="KW-0067">ATP-binding</keyword>
<keyword evidence="7 9" id="KW-0315">Glutamine amidotransferase</keyword>
<dbReference type="EC" id="6.3.5.4" evidence="3"/>
<keyword evidence="9" id="KW-0028">Amino-acid biosynthesis</keyword>
<evidence type="ECO:0000256" key="4">
    <source>
        <dbReference type="ARBA" id="ARBA00022741"/>
    </source>
</evidence>
<feature type="site" description="Important for beta-aspartyl-AMP intermediate formation" evidence="11">
    <location>
        <position position="358"/>
    </location>
</feature>
<evidence type="ECO:0000256" key="11">
    <source>
        <dbReference type="PIRSR" id="PIRSR001589-3"/>
    </source>
</evidence>
<evidence type="ECO:0000256" key="10">
    <source>
        <dbReference type="PIRSR" id="PIRSR001589-2"/>
    </source>
</evidence>
<evidence type="ECO:0000256" key="1">
    <source>
        <dbReference type="ARBA" id="ARBA00005187"/>
    </source>
</evidence>
<dbReference type="RefSeq" id="WP_353892559.1">
    <property type="nucleotide sequence ID" value="NZ_CP159485.1"/>
</dbReference>
<dbReference type="Gene3D" id="3.60.20.10">
    <property type="entry name" value="Glutamine Phosphoribosylpyrophosphate, subunit 1, domain 1"/>
    <property type="match status" value="1"/>
</dbReference>